<evidence type="ECO:0000313" key="1">
    <source>
        <dbReference type="EMBL" id="MFB9760780.1"/>
    </source>
</evidence>
<dbReference type="RefSeq" id="WP_379951063.1">
    <property type="nucleotide sequence ID" value="NZ_JBHMAF010000168.1"/>
</dbReference>
<reference evidence="1 2" key="1">
    <citation type="submission" date="2024-09" db="EMBL/GenBank/DDBJ databases">
        <authorList>
            <person name="Sun Q."/>
            <person name="Mori K."/>
        </authorList>
    </citation>
    <scope>NUCLEOTIDE SEQUENCE [LARGE SCALE GENOMIC DNA]</scope>
    <source>
        <strain evidence="1 2">JCM 11201</strain>
    </source>
</reference>
<evidence type="ECO:0000313" key="2">
    <source>
        <dbReference type="Proteomes" id="UP001589609"/>
    </source>
</evidence>
<keyword evidence="2" id="KW-1185">Reference proteome</keyword>
<dbReference type="Gene3D" id="1.20.1260.10">
    <property type="match status" value="2"/>
</dbReference>
<gene>
    <name evidence="1" type="ORF">ACFFMS_21095</name>
</gene>
<dbReference type="InterPro" id="IPR012347">
    <property type="entry name" value="Ferritin-like"/>
</dbReference>
<accession>A0ABV5WJN1</accession>
<protein>
    <submittedName>
        <fullName evidence="1">DUF3231 family protein</fullName>
    </submittedName>
</protein>
<proteinExistence type="predicted"/>
<dbReference type="Proteomes" id="UP001589609">
    <property type="component" value="Unassembled WGS sequence"/>
</dbReference>
<comment type="caution">
    <text evidence="1">The sequence shown here is derived from an EMBL/GenBank/DDBJ whole genome shotgun (WGS) entry which is preliminary data.</text>
</comment>
<dbReference type="EMBL" id="JBHMAF010000168">
    <property type="protein sequence ID" value="MFB9760780.1"/>
    <property type="molecule type" value="Genomic_DNA"/>
</dbReference>
<sequence>MEKYDIPLTSAEMSCLWSTYVADSMSICILKYFRKIIEDKEIKQVVEHALDLSQQHVEMIRDIFTAETIPVPQGFTDADVNLNAKRLFSDSFCLHYVKKMTKAGLMINASVLPNIYRNDVLSFYSKMLTSTIELNTETIQLLLEKGLASRPPQIPKPKQVEFIHKQAFLFDFLGKSRPLTGIEITNLCNNLETSVLVAALGTAFAQTASSEQVREYMLRGRDIAKKHIDVFSSYLKNADLPAPTSHGHEIEDTTEALFSDKLMMFHFSFISDVGVGNYGMSISQSQRSDLVLDYSRLLIEILKFAEDGANIMISEGWLEQPPMAVDRKKLAEEK</sequence>
<dbReference type="InterPro" id="IPR021617">
    <property type="entry name" value="DUF3231"/>
</dbReference>
<organism evidence="1 2">
    <name type="scientific">Ectobacillus funiculus</name>
    <dbReference type="NCBI Taxonomy" id="137993"/>
    <lineage>
        <taxon>Bacteria</taxon>
        <taxon>Bacillati</taxon>
        <taxon>Bacillota</taxon>
        <taxon>Bacilli</taxon>
        <taxon>Bacillales</taxon>
        <taxon>Bacillaceae</taxon>
        <taxon>Ectobacillus</taxon>
    </lineage>
</organism>
<name>A0ABV5WJN1_9BACI</name>
<dbReference type="Pfam" id="PF11553">
    <property type="entry name" value="DUF3231"/>
    <property type="match status" value="2"/>
</dbReference>